<dbReference type="PROSITE" id="PS50879">
    <property type="entry name" value="RNASE_H_1"/>
    <property type="match status" value="1"/>
</dbReference>
<comment type="caution">
    <text evidence="3">The sequence shown here is derived from an EMBL/GenBank/DDBJ whole genome shotgun (WGS) entry which is preliminary data.</text>
</comment>
<dbReference type="GO" id="GO:0004523">
    <property type="term" value="F:RNA-DNA hybrid ribonuclease activity"/>
    <property type="evidence" value="ECO:0007669"/>
    <property type="project" value="InterPro"/>
</dbReference>
<dbReference type="InterPro" id="IPR002156">
    <property type="entry name" value="RNaseH_domain"/>
</dbReference>
<evidence type="ECO:0000256" key="1">
    <source>
        <dbReference type="SAM" id="MobiDB-lite"/>
    </source>
</evidence>
<dbReference type="OrthoDB" id="3265515at2759"/>
<proteinExistence type="predicted"/>
<name>A0A9P7DNA1_9AGAM</name>
<feature type="region of interest" description="Disordered" evidence="1">
    <location>
        <begin position="1"/>
        <end position="36"/>
    </location>
</feature>
<dbReference type="SUPFAM" id="SSF53098">
    <property type="entry name" value="Ribonuclease H-like"/>
    <property type="match status" value="1"/>
</dbReference>
<reference evidence="3" key="1">
    <citation type="journal article" date="2020" name="New Phytol.">
        <title>Comparative genomics reveals dynamic genome evolution in host specialist ectomycorrhizal fungi.</title>
        <authorList>
            <person name="Lofgren L.A."/>
            <person name="Nguyen N.H."/>
            <person name="Vilgalys R."/>
            <person name="Ruytinx J."/>
            <person name="Liao H.L."/>
            <person name="Branco S."/>
            <person name="Kuo A."/>
            <person name="LaButti K."/>
            <person name="Lipzen A."/>
            <person name="Andreopoulos W."/>
            <person name="Pangilinan J."/>
            <person name="Riley R."/>
            <person name="Hundley H."/>
            <person name="Na H."/>
            <person name="Barry K."/>
            <person name="Grigoriev I.V."/>
            <person name="Stajich J.E."/>
            <person name="Kennedy P.G."/>
        </authorList>
    </citation>
    <scope>NUCLEOTIDE SEQUENCE</scope>
    <source>
        <strain evidence="3">S12</strain>
    </source>
</reference>
<feature type="domain" description="RNase H type-1" evidence="2">
    <location>
        <begin position="1"/>
        <end position="26"/>
    </location>
</feature>
<dbReference type="Proteomes" id="UP000719766">
    <property type="component" value="Unassembled WGS sequence"/>
</dbReference>
<dbReference type="InterPro" id="IPR012337">
    <property type="entry name" value="RNaseH-like_sf"/>
</dbReference>
<feature type="non-terminal residue" evidence="3">
    <location>
        <position position="90"/>
    </location>
</feature>
<feature type="non-terminal residue" evidence="3">
    <location>
        <position position="1"/>
    </location>
</feature>
<sequence length="90" mass="10531">TLRWVPGHSGVHGNEEADKHAKRASEGHHNDSPVNCLPRYLRHRTLPLSISALKESQSKNTAERWTHLWRTSPRFHHINRLDPRILKRSF</sequence>
<accession>A0A9P7DNA1</accession>
<dbReference type="GO" id="GO:0003676">
    <property type="term" value="F:nucleic acid binding"/>
    <property type="evidence" value="ECO:0007669"/>
    <property type="project" value="InterPro"/>
</dbReference>
<dbReference type="InterPro" id="IPR036397">
    <property type="entry name" value="RNaseH_sf"/>
</dbReference>
<dbReference type="RefSeq" id="XP_041163487.1">
    <property type="nucleotide sequence ID" value="XM_041296496.1"/>
</dbReference>
<dbReference type="EMBL" id="JABBWE010000012">
    <property type="protein sequence ID" value="KAG1798946.1"/>
    <property type="molecule type" value="Genomic_DNA"/>
</dbReference>
<evidence type="ECO:0000313" key="3">
    <source>
        <dbReference type="EMBL" id="KAG1798946.1"/>
    </source>
</evidence>
<protein>
    <recommendedName>
        <fullName evidence="2">RNase H type-1 domain-containing protein</fullName>
    </recommendedName>
</protein>
<dbReference type="Gene3D" id="3.30.420.10">
    <property type="entry name" value="Ribonuclease H-like superfamily/Ribonuclease H"/>
    <property type="match status" value="1"/>
</dbReference>
<dbReference type="AlphaFoldDB" id="A0A9P7DNA1"/>
<keyword evidence="4" id="KW-1185">Reference proteome</keyword>
<organism evidence="3 4">
    <name type="scientific">Suillus plorans</name>
    <dbReference type="NCBI Taxonomy" id="116603"/>
    <lineage>
        <taxon>Eukaryota</taxon>
        <taxon>Fungi</taxon>
        <taxon>Dikarya</taxon>
        <taxon>Basidiomycota</taxon>
        <taxon>Agaricomycotina</taxon>
        <taxon>Agaricomycetes</taxon>
        <taxon>Agaricomycetidae</taxon>
        <taxon>Boletales</taxon>
        <taxon>Suillineae</taxon>
        <taxon>Suillaceae</taxon>
        <taxon>Suillus</taxon>
    </lineage>
</organism>
<feature type="compositionally biased region" description="Basic and acidic residues" evidence="1">
    <location>
        <begin position="13"/>
        <end position="31"/>
    </location>
</feature>
<evidence type="ECO:0000313" key="4">
    <source>
        <dbReference type="Proteomes" id="UP000719766"/>
    </source>
</evidence>
<evidence type="ECO:0000259" key="2">
    <source>
        <dbReference type="PROSITE" id="PS50879"/>
    </source>
</evidence>
<gene>
    <name evidence="3" type="ORF">HD556DRAFT_1207211</name>
</gene>
<dbReference type="GeneID" id="64590260"/>